<dbReference type="Proteomes" id="UP000184267">
    <property type="component" value="Unassembled WGS sequence"/>
</dbReference>
<evidence type="ECO:0000256" key="1">
    <source>
        <dbReference type="SAM" id="MobiDB-lite"/>
    </source>
</evidence>
<name>A0A1M2W6G6_TRAPU</name>
<feature type="compositionally biased region" description="Basic and acidic residues" evidence="1">
    <location>
        <begin position="45"/>
        <end position="57"/>
    </location>
</feature>
<feature type="compositionally biased region" description="Acidic residues" evidence="1">
    <location>
        <begin position="21"/>
        <end position="44"/>
    </location>
</feature>
<protein>
    <submittedName>
        <fullName evidence="2">Uncharacterized protein</fullName>
    </submittedName>
</protein>
<accession>A0A1M2W6G6</accession>
<dbReference type="STRING" id="154538.A0A1M2W6G6"/>
<feature type="compositionally biased region" description="Acidic residues" evidence="1">
    <location>
        <begin position="58"/>
        <end position="70"/>
    </location>
</feature>
<reference evidence="2 3" key="1">
    <citation type="submission" date="2016-10" db="EMBL/GenBank/DDBJ databases">
        <title>Genome sequence of the basidiomycete white-rot fungus Trametes pubescens.</title>
        <authorList>
            <person name="Makela M.R."/>
            <person name="Granchi Z."/>
            <person name="Peng M."/>
            <person name="De Vries R.P."/>
            <person name="Grigoriev I."/>
            <person name="Riley R."/>
            <person name="Hilden K."/>
        </authorList>
    </citation>
    <scope>NUCLEOTIDE SEQUENCE [LARGE SCALE GENOMIC DNA]</scope>
    <source>
        <strain evidence="2 3">FBCC735</strain>
    </source>
</reference>
<feature type="compositionally biased region" description="Basic and acidic residues" evidence="1">
    <location>
        <begin position="1"/>
        <end position="11"/>
    </location>
</feature>
<organism evidence="2 3">
    <name type="scientific">Trametes pubescens</name>
    <name type="common">White-rot fungus</name>
    <dbReference type="NCBI Taxonomy" id="154538"/>
    <lineage>
        <taxon>Eukaryota</taxon>
        <taxon>Fungi</taxon>
        <taxon>Dikarya</taxon>
        <taxon>Basidiomycota</taxon>
        <taxon>Agaricomycotina</taxon>
        <taxon>Agaricomycetes</taxon>
        <taxon>Polyporales</taxon>
        <taxon>Polyporaceae</taxon>
        <taxon>Trametes</taxon>
    </lineage>
</organism>
<evidence type="ECO:0000313" key="3">
    <source>
        <dbReference type="Proteomes" id="UP000184267"/>
    </source>
</evidence>
<keyword evidence="3" id="KW-1185">Reference proteome</keyword>
<proteinExistence type="predicted"/>
<gene>
    <name evidence="2" type="ORF">TRAPUB_8026</name>
</gene>
<dbReference type="EMBL" id="MNAD01000164">
    <property type="protein sequence ID" value="OJT15413.1"/>
    <property type="molecule type" value="Genomic_DNA"/>
</dbReference>
<sequence>MPERFAREQQRTSKGTALNLNDEDDKRDDFDNDGLSLDDEDDDAMDRWDEAGRRFGGFEDEDEDDNDDEAGVTQKHIGGV</sequence>
<dbReference type="AlphaFoldDB" id="A0A1M2W6G6"/>
<feature type="region of interest" description="Disordered" evidence="1">
    <location>
        <begin position="1"/>
        <end position="80"/>
    </location>
</feature>
<evidence type="ECO:0000313" key="2">
    <source>
        <dbReference type="EMBL" id="OJT15413.1"/>
    </source>
</evidence>
<comment type="caution">
    <text evidence="2">The sequence shown here is derived from an EMBL/GenBank/DDBJ whole genome shotgun (WGS) entry which is preliminary data.</text>
</comment>